<accession>A0A2T7P7K8</accession>
<name>A0A2T7P7K8_POMCA</name>
<dbReference type="EMBL" id="PZQS01000005">
    <property type="protein sequence ID" value="PVD29383.1"/>
    <property type="molecule type" value="Genomic_DNA"/>
</dbReference>
<protein>
    <submittedName>
        <fullName evidence="1">Uncharacterized protein</fullName>
    </submittedName>
</protein>
<dbReference type="Proteomes" id="UP000245119">
    <property type="component" value="Linkage Group LG5"/>
</dbReference>
<comment type="caution">
    <text evidence="1">The sequence shown here is derived from an EMBL/GenBank/DDBJ whole genome shotgun (WGS) entry which is preliminary data.</text>
</comment>
<proteinExistence type="predicted"/>
<reference evidence="1 2" key="1">
    <citation type="submission" date="2018-04" db="EMBL/GenBank/DDBJ databases">
        <title>The genome of golden apple snail Pomacea canaliculata provides insight into stress tolerance and invasive adaptation.</title>
        <authorList>
            <person name="Liu C."/>
            <person name="Liu B."/>
            <person name="Ren Y."/>
            <person name="Zhang Y."/>
            <person name="Wang H."/>
            <person name="Li S."/>
            <person name="Jiang F."/>
            <person name="Yin L."/>
            <person name="Zhang G."/>
            <person name="Qian W."/>
            <person name="Fan W."/>
        </authorList>
    </citation>
    <scope>NUCLEOTIDE SEQUENCE [LARGE SCALE GENOMIC DNA]</scope>
    <source>
        <strain evidence="1">SZHN2017</strain>
        <tissue evidence="1">Muscle</tissue>
    </source>
</reference>
<evidence type="ECO:0000313" key="1">
    <source>
        <dbReference type="EMBL" id="PVD29383.1"/>
    </source>
</evidence>
<gene>
    <name evidence="1" type="ORF">C0Q70_08634</name>
</gene>
<keyword evidence="2" id="KW-1185">Reference proteome</keyword>
<evidence type="ECO:0000313" key="2">
    <source>
        <dbReference type="Proteomes" id="UP000245119"/>
    </source>
</evidence>
<organism evidence="1 2">
    <name type="scientific">Pomacea canaliculata</name>
    <name type="common">Golden apple snail</name>
    <dbReference type="NCBI Taxonomy" id="400727"/>
    <lineage>
        <taxon>Eukaryota</taxon>
        <taxon>Metazoa</taxon>
        <taxon>Spiralia</taxon>
        <taxon>Lophotrochozoa</taxon>
        <taxon>Mollusca</taxon>
        <taxon>Gastropoda</taxon>
        <taxon>Caenogastropoda</taxon>
        <taxon>Architaenioglossa</taxon>
        <taxon>Ampullarioidea</taxon>
        <taxon>Ampullariidae</taxon>
        <taxon>Pomacea</taxon>
    </lineage>
</organism>
<dbReference type="AlphaFoldDB" id="A0A2T7P7K8"/>
<sequence>MPRTSFSLTFSVTCRSSVQTEITCTLFPERRKDFRRKELSQNVGLGSLEPQLCTLSPPRRPSLTAGQVPCLPQVCSCEEDDYKIWQRHQQQLKDELNLGVRHEASPTVCHCLTFVARYVSRLLVVLEDAGG</sequence>